<organism evidence="1 2">
    <name type="scientific">Mycetocola reblochoni</name>
    <dbReference type="NCBI Taxonomy" id="331618"/>
    <lineage>
        <taxon>Bacteria</taxon>
        <taxon>Bacillati</taxon>
        <taxon>Actinomycetota</taxon>
        <taxon>Actinomycetes</taxon>
        <taxon>Micrococcales</taxon>
        <taxon>Microbacteriaceae</taxon>
        <taxon>Mycetocola</taxon>
    </lineage>
</organism>
<reference evidence="1 2" key="1">
    <citation type="submission" date="2018-10" db="EMBL/GenBank/DDBJ databases">
        <authorList>
            <person name="Li J."/>
        </authorList>
    </citation>
    <scope>NUCLEOTIDE SEQUENCE [LARGE SCALE GENOMIC DNA]</scope>
    <source>
        <strain evidence="1 2">JCM 30549</strain>
    </source>
</reference>
<evidence type="ECO:0000313" key="1">
    <source>
        <dbReference type="EMBL" id="RLP68726.1"/>
    </source>
</evidence>
<dbReference type="RefSeq" id="WP_121657569.1">
    <property type="nucleotide sequence ID" value="NZ_RCUW01000007.1"/>
</dbReference>
<accession>A0A3L6ZL62</accession>
<dbReference type="AlphaFoldDB" id="A0A3L6ZL62"/>
<dbReference type="Proteomes" id="UP000275395">
    <property type="component" value="Unassembled WGS sequence"/>
</dbReference>
<evidence type="ECO:0000313" key="2">
    <source>
        <dbReference type="Proteomes" id="UP000275395"/>
    </source>
</evidence>
<gene>
    <name evidence="1" type="ORF">D9V30_09190</name>
</gene>
<sequence>MTELAYMVREDWGQHGTAMVSQSAVIREWLGEAPYLFAVTDVKKFSYDDRSADVEAAEFIAPAAGDRKVFSIRELSRLDREDKVIDHAVVVLHPFEQRELETVRRTVEADSVGKLFVLIWSRHDMVRIWLDALGATNLHTGESVAPADSLMLAAAEMMRNEDYNGLSSSRGKDAVVQLVRAFSAQGYPVEPAPWLRAYFAVGGSFRHAESIEKLVKEMKAGTRHRVKPRYRDNIVEIIREQVIAKR</sequence>
<proteinExistence type="predicted"/>
<comment type="caution">
    <text evidence="1">The sequence shown here is derived from an EMBL/GenBank/DDBJ whole genome shotgun (WGS) entry which is preliminary data.</text>
</comment>
<dbReference type="EMBL" id="RCUW01000007">
    <property type="protein sequence ID" value="RLP68726.1"/>
    <property type="molecule type" value="Genomic_DNA"/>
</dbReference>
<name>A0A3L6ZL62_9MICO</name>
<protein>
    <submittedName>
        <fullName evidence="1">Uncharacterized protein</fullName>
    </submittedName>
</protein>